<evidence type="ECO:0000313" key="1">
    <source>
        <dbReference type="EMBL" id="KAI9910408.1"/>
    </source>
</evidence>
<dbReference type="EMBL" id="CM047585">
    <property type="protein sequence ID" value="KAI9910408.1"/>
    <property type="molecule type" value="Genomic_DNA"/>
</dbReference>
<proteinExistence type="predicted"/>
<name>A0ACC0VX32_9STRA</name>
<protein>
    <submittedName>
        <fullName evidence="1">Uncharacterized protein</fullName>
    </submittedName>
</protein>
<sequence length="108" mass="12685">MPRNQQRNLAAMVCGEKWRLRTFKPQDAAATVKKMRLELGTFDYSALSYGDADIKSARKALVTFIHQLLPVDDNFKERSAKLKRFGERNLREFEVQASKSFIYLRHRY</sequence>
<evidence type="ECO:0000313" key="2">
    <source>
        <dbReference type="Proteomes" id="UP001163321"/>
    </source>
</evidence>
<accession>A0ACC0VX32</accession>
<comment type="caution">
    <text evidence="1">The sequence shown here is derived from an EMBL/GenBank/DDBJ whole genome shotgun (WGS) entry which is preliminary data.</text>
</comment>
<gene>
    <name evidence="1" type="ORF">PsorP6_010221</name>
</gene>
<dbReference type="Proteomes" id="UP001163321">
    <property type="component" value="Chromosome 6"/>
</dbReference>
<keyword evidence="2" id="KW-1185">Reference proteome</keyword>
<reference evidence="1 2" key="1">
    <citation type="journal article" date="2022" name="bioRxiv">
        <title>The genome of the oomycete Peronosclerospora sorghi, a cosmopolitan pathogen of maize and sorghum, is inflated with dispersed pseudogenes.</title>
        <authorList>
            <person name="Fletcher K."/>
            <person name="Martin F."/>
            <person name="Isakeit T."/>
            <person name="Cavanaugh K."/>
            <person name="Magill C."/>
            <person name="Michelmore R."/>
        </authorList>
    </citation>
    <scope>NUCLEOTIDE SEQUENCE [LARGE SCALE GENOMIC DNA]</scope>
    <source>
        <strain evidence="1">P6</strain>
    </source>
</reference>
<organism evidence="1 2">
    <name type="scientific">Peronosclerospora sorghi</name>
    <dbReference type="NCBI Taxonomy" id="230839"/>
    <lineage>
        <taxon>Eukaryota</taxon>
        <taxon>Sar</taxon>
        <taxon>Stramenopiles</taxon>
        <taxon>Oomycota</taxon>
        <taxon>Peronosporomycetes</taxon>
        <taxon>Peronosporales</taxon>
        <taxon>Peronosporaceae</taxon>
        <taxon>Peronosclerospora</taxon>
    </lineage>
</organism>